<organism evidence="2 3">
    <name type="scientific">Actinomadura madurae</name>
    <dbReference type="NCBI Taxonomy" id="1993"/>
    <lineage>
        <taxon>Bacteria</taxon>
        <taxon>Bacillati</taxon>
        <taxon>Actinomycetota</taxon>
        <taxon>Actinomycetes</taxon>
        <taxon>Streptosporangiales</taxon>
        <taxon>Thermomonosporaceae</taxon>
        <taxon>Actinomadura</taxon>
    </lineage>
</organism>
<dbReference type="GO" id="GO:0006310">
    <property type="term" value="P:DNA recombination"/>
    <property type="evidence" value="ECO:0007669"/>
    <property type="project" value="UniProtKB-KW"/>
</dbReference>
<dbReference type="GO" id="GO:0003677">
    <property type="term" value="F:DNA binding"/>
    <property type="evidence" value="ECO:0007669"/>
    <property type="project" value="InterPro"/>
</dbReference>
<protein>
    <submittedName>
        <fullName evidence="2">Phage integrase family protein</fullName>
    </submittedName>
</protein>
<dbReference type="STRING" id="1993.SAMN04489713_10967"/>
<name>A0A1I5JMB8_9ACTN</name>
<evidence type="ECO:0000313" key="3">
    <source>
        <dbReference type="Proteomes" id="UP000183413"/>
    </source>
</evidence>
<gene>
    <name evidence="2" type="ORF">SAMN04489713_10967</name>
</gene>
<dbReference type="Proteomes" id="UP000183413">
    <property type="component" value="Unassembled WGS sequence"/>
</dbReference>
<dbReference type="EMBL" id="FOVH01000009">
    <property type="protein sequence ID" value="SFO73952.1"/>
    <property type="molecule type" value="Genomic_DNA"/>
</dbReference>
<dbReference type="AlphaFoldDB" id="A0A1I5JMB8"/>
<dbReference type="GO" id="GO:0015074">
    <property type="term" value="P:DNA integration"/>
    <property type="evidence" value="ECO:0007669"/>
    <property type="project" value="InterPro"/>
</dbReference>
<evidence type="ECO:0000256" key="1">
    <source>
        <dbReference type="ARBA" id="ARBA00023172"/>
    </source>
</evidence>
<proteinExistence type="predicted"/>
<reference evidence="2 3" key="1">
    <citation type="submission" date="2016-10" db="EMBL/GenBank/DDBJ databases">
        <authorList>
            <person name="de Groot N.N."/>
        </authorList>
    </citation>
    <scope>NUCLEOTIDE SEQUENCE [LARGE SCALE GENOMIC DNA]</scope>
    <source>
        <strain evidence="2 3">DSM 43067</strain>
    </source>
</reference>
<keyword evidence="3" id="KW-1185">Reference proteome</keyword>
<dbReference type="SUPFAM" id="SSF56349">
    <property type="entry name" value="DNA breaking-rejoining enzymes"/>
    <property type="match status" value="1"/>
</dbReference>
<sequence length="142" mass="15255">MTSKGGAIEYVHWATGTARLLPRLLKGRTTGPVFLADRRAPASGPRAPAAADICPATGRGRLSYPRAEYLFKTATRALDPHGKGWTLHQLRHSALQHLAAAGRTAAELQAKSRHAHLASLGTYVRLGEATSAKVTAARRRTR</sequence>
<dbReference type="InParanoid" id="A0A1I5JMB8"/>
<dbReference type="eggNOG" id="COG4974">
    <property type="taxonomic scope" value="Bacteria"/>
</dbReference>
<accession>A0A1I5JMB8</accession>
<dbReference type="InterPro" id="IPR013762">
    <property type="entry name" value="Integrase-like_cat_sf"/>
</dbReference>
<dbReference type="InterPro" id="IPR011010">
    <property type="entry name" value="DNA_brk_join_enz"/>
</dbReference>
<keyword evidence="1" id="KW-0233">DNA recombination</keyword>
<dbReference type="Gene3D" id="1.10.443.10">
    <property type="entry name" value="Intergrase catalytic core"/>
    <property type="match status" value="1"/>
</dbReference>
<evidence type="ECO:0000313" key="2">
    <source>
        <dbReference type="EMBL" id="SFO73952.1"/>
    </source>
</evidence>